<evidence type="ECO:0000256" key="1">
    <source>
        <dbReference type="ARBA" id="ARBA00022729"/>
    </source>
</evidence>
<evidence type="ECO:0000313" key="4">
    <source>
        <dbReference type="EMBL" id="KAG5540271.1"/>
    </source>
</evidence>
<organism evidence="4 5">
    <name type="scientific">Rhododendron griersonianum</name>
    <dbReference type="NCBI Taxonomy" id="479676"/>
    <lineage>
        <taxon>Eukaryota</taxon>
        <taxon>Viridiplantae</taxon>
        <taxon>Streptophyta</taxon>
        <taxon>Embryophyta</taxon>
        <taxon>Tracheophyta</taxon>
        <taxon>Spermatophyta</taxon>
        <taxon>Magnoliopsida</taxon>
        <taxon>eudicotyledons</taxon>
        <taxon>Gunneridae</taxon>
        <taxon>Pentapetalae</taxon>
        <taxon>asterids</taxon>
        <taxon>Ericales</taxon>
        <taxon>Ericaceae</taxon>
        <taxon>Ericoideae</taxon>
        <taxon>Rhodoreae</taxon>
        <taxon>Rhododendron</taxon>
    </lineage>
</organism>
<dbReference type="Pfam" id="PF01453">
    <property type="entry name" value="B_lectin"/>
    <property type="match status" value="1"/>
</dbReference>
<evidence type="ECO:0000313" key="5">
    <source>
        <dbReference type="Proteomes" id="UP000823749"/>
    </source>
</evidence>
<accession>A0AAV6JGF4</accession>
<dbReference type="SUPFAM" id="SSF51110">
    <property type="entry name" value="alpha-D-mannose-specific plant lectins"/>
    <property type="match status" value="1"/>
</dbReference>
<dbReference type="AlphaFoldDB" id="A0AAV6JGF4"/>
<keyword evidence="1" id="KW-0732">Signal</keyword>
<dbReference type="InterPro" id="IPR001480">
    <property type="entry name" value="Bulb-type_lectin_dom"/>
</dbReference>
<feature type="domain" description="Bulb-type lectin" evidence="3">
    <location>
        <begin position="115"/>
        <end position="202"/>
    </location>
</feature>
<dbReference type="EMBL" id="JACTNZ010000007">
    <property type="protein sequence ID" value="KAG5540271.1"/>
    <property type="molecule type" value="Genomic_DNA"/>
</dbReference>
<dbReference type="InterPro" id="IPR036426">
    <property type="entry name" value="Bulb-type_lectin_dom_sf"/>
</dbReference>
<name>A0AAV6JGF4_9ERIC</name>
<comment type="caution">
    <text evidence="4">The sequence shown here is derived from an EMBL/GenBank/DDBJ whole genome shotgun (WGS) entry which is preliminary data.</text>
</comment>
<sequence>MSTHTFFPSSSSHREIVHKLYYQETNPNESSSLSHLHIPLQRRRTGFSFCRRNQHDRTRRRTELWQPSRVRWWEFHLRILHHPTNKLLLLGNMVHQRRQRKKSMGCQSKQSLNDTAAAALTIDYTTGILKITSGRNTVLNISNQLAVNPTARIEDSGNLVLTNGTEKQSLWQSFDNPTNTLLPGMKLGFNTPTGQNWNLTSWITDYVPASGAFTLSWEPTQDSGQLVVYRRGERYRTSGLLKDQTFKYMSHFNDQSTLYHCSFSVVSNNDEKYLTFSGINGGLWMWELTPKGNIQEGANSRIFGPYDFCYEYELVIPGKNVDMDSHCSGNISSYAHCGYLLLSKNQKAKIRRRREEEANTLLTRVDDFG</sequence>
<dbReference type="Proteomes" id="UP000823749">
    <property type="component" value="Chromosome 7"/>
</dbReference>
<evidence type="ECO:0000256" key="2">
    <source>
        <dbReference type="ARBA" id="ARBA00023180"/>
    </source>
</evidence>
<evidence type="ECO:0000259" key="3">
    <source>
        <dbReference type="Pfam" id="PF01453"/>
    </source>
</evidence>
<gene>
    <name evidence="4" type="ORF">RHGRI_020490</name>
</gene>
<keyword evidence="2" id="KW-0325">Glycoprotein</keyword>
<dbReference type="PANTHER" id="PTHR32444:SF118">
    <property type="entry name" value="OS09G0551150 PROTEIN"/>
    <property type="match status" value="1"/>
</dbReference>
<proteinExistence type="predicted"/>
<reference evidence="4" key="1">
    <citation type="submission" date="2020-08" db="EMBL/GenBank/DDBJ databases">
        <title>Plant Genome Project.</title>
        <authorList>
            <person name="Zhang R.-G."/>
        </authorList>
    </citation>
    <scope>NUCLEOTIDE SEQUENCE</scope>
    <source>
        <strain evidence="4">WSP0</strain>
        <tissue evidence="4">Leaf</tissue>
    </source>
</reference>
<dbReference type="PANTHER" id="PTHR32444">
    <property type="entry name" value="BULB-TYPE LECTIN DOMAIN-CONTAINING PROTEIN"/>
    <property type="match status" value="1"/>
</dbReference>
<protein>
    <recommendedName>
        <fullName evidence="3">Bulb-type lectin domain-containing protein</fullName>
    </recommendedName>
</protein>
<keyword evidence="5" id="KW-1185">Reference proteome</keyword>